<protein>
    <submittedName>
        <fullName evidence="1">Uncharacterized protein</fullName>
    </submittedName>
</protein>
<sequence>MSSTTTLHHLAVPWTTFVFPSFCRCIQRGSYRESHHQPPGGTLRPHFRCTLSHCPNHQGLGLCWSDTLAGRVWKLGSW</sequence>
<proteinExistence type="predicted"/>
<dbReference type="AlphaFoldDB" id="A0A6A6UX08"/>
<reference evidence="1" key="1">
    <citation type="journal article" date="2020" name="Stud. Mycol.">
        <title>101 Dothideomycetes genomes: a test case for predicting lifestyles and emergence of pathogens.</title>
        <authorList>
            <person name="Haridas S."/>
            <person name="Albert R."/>
            <person name="Binder M."/>
            <person name="Bloem J."/>
            <person name="Labutti K."/>
            <person name="Salamov A."/>
            <person name="Andreopoulos B."/>
            <person name="Baker S."/>
            <person name="Barry K."/>
            <person name="Bills G."/>
            <person name="Bluhm B."/>
            <person name="Cannon C."/>
            <person name="Castanera R."/>
            <person name="Culley D."/>
            <person name="Daum C."/>
            <person name="Ezra D."/>
            <person name="Gonzalez J."/>
            <person name="Henrissat B."/>
            <person name="Kuo A."/>
            <person name="Liang C."/>
            <person name="Lipzen A."/>
            <person name="Lutzoni F."/>
            <person name="Magnuson J."/>
            <person name="Mondo S."/>
            <person name="Nolan M."/>
            <person name="Ohm R."/>
            <person name="Pangilinan J."/>
            <person name="Park H.-J."/>
            <person name="Ramirez L."/>
            <person name="Alfaro M."/>
            <person name="Sun H."/>
            <person name="Tritt A."/>
            <person name="Yoshinaga Y."/>
            <person name="Zwiers L.-H."/>
            <person name="Turgeon B."/>
            <person name="Goodwin S."/>
            <person name="Spatafora J."/>
            <person name="Crous P."/>
            <person name="Grigoriev I."/>
        </authorList>
    </citation>
    <scope>NUCLEOTIDE SEQUENCE</scope>
    <source>
        <strain evidence="1">CBS 119925</strain>
    </source>
</reference>
<accession>A0A6A6UX08</accession>
<keyword evidence="2" id="KW-1185">Reference proteome</keyword>
<dbReference type="Proteomes" id="UP000799440">
    <property type="component" value="Unassembled WGS sequence"/>
</dbReference>
<evidence type="ECO:0000313" key="2">
    <source>
        <dbReference type="Proteomes" id="UP000799440"/>
    </source>
</evidence>
<evidence type="ECO:0000313" key="1">
    <source>
        <dbReference type="EMBL" id="KAF2742299.1"/>
    </source>
</evidence>
<organism evidence="1 2">
    <name type="scientific">Sporormia fimetaria CBS 119925</name>
    <dbReference type="NCBI Taxonomy" id="1340428"/>
    <lineage>
        <taxon>Eukaryota</taxon>
        <taxon>Fungi</taxon>
        <taxon>Dikarya</taxon>
        <taxon>Ascomycota</taxon>
        <taxon>Pezizomycotina</taxon>
        <taxon>Dothideomycetes</taxon>
        <taxon>Pleosporomycetidae</taxon>
        <taxon>Pleosporales</taxon>
        <taxon>Sporormiaceae</taxon>
        <taxon>Sporormia</taxon>
    </lineage>
</organism>
<dbReference type="EMBL" id="MU006611">
    <property type="protein sequence ID" value="KAF2742299.1"/>
    <property type="molecule type" value="Genomic_DNA"/>
</dbReference>
<name>A0A6A6UX08_9PLEO</name>
<gene>
    <name evidence="1" type="ORF">M011DRAFT_290086</name>
</gene>